<protein>
    <submittedName>
        <fullName evidence="2">Uncharacterized protein</fullName>
    </submittedName>
</protein>
<dbReference type="OrthoDB" id="5153349at2759"/>
<accession>A0A014N583</accession>
<sequence length="445" mass="48171">MALVQTGCPSRFASPDEHRIKDLNAETIARICLPTPTWLMSPEYAILQSTGKDSENQIYVSLNIAIYNQQLDPSEWTEQWFFMTGRLHPYALTWRITQLDGLETEIGTISEYTIPAFIVRDSSFQPLTSISSFPSVPPTVSLTGPVIGSGQKLLAAEVVSILGDAQMRCCGFLQLSSFITPGDSAKPPFRGFHPFQAFIIFPIHANPWSVLCKKMIDRQDTQFQPGAPFTCTGKVAGLLDHALMARPPELERDHVLIVVPDTWTFLDRNAATSSSSVHQQLTPSKASTPAPSSLSEVAAGFTTTLNQDNYTTRALPTPEASPTTTRVAAAGAKRTRQVSSDPQDEARSIKQPRLSSSQSASSTISSSSIEISSSSPTTQHTYAEADAGSSMRRALAKAPAAPPAPNLARPTSPVLDGIVATPAEAANRPHRQRQPTRKVQEGNTD</sequence>
<evidence type="ECO:0000313" key="2">
    <source>
        <dbReference type="EMBL" id="EXU94843.1"/>
    </source>
</evidence>
<evidence type="ECO:0000256" key="1">
    <source>
        <dbReference type="SAM" id="MobiDB-lite"/>
    </source>
</evidence>
<proteinExistence type="predicted"/>
<feature type="compositionally biased region" description="Low complexity" evidence="1">
    <location>
        <begin position="281"/>
        <end position="295"/>
    </location>
</feature>
<feature type="compositionally biased region" description="Low complexity" evidence="1">
    <location>
        <begin position="355"/>
        <end position="375"/>
    </location>
</feature>
<dbReference type="Proteomes" id="UP000030151">
    <property type="component" value="Unassembled WGS sequence"/>
</dbReference>
<feature type="compositionally biased region" description="Polar residues" evidence="1">
    <location>
        <begin position="308"/>
        <end position="326"/>
    </location>
</feature>
<evidence type="ECO:0000313" key="3">
    <source>
        <dbReference type="Proteomes" id="UP000030151"/>
    </source>
</evidence>
<feature type="region of interest" description="Disordered" evidence="1">
    <location>
        <begin position="308"/>
        <end position="445"/>
    </location>
</feature>
<organism evidence="2 3">
    <name type="scientific">Metarhizium robertsii</name>
    <dbReference type="NCBI Taxonomy" id="568076"/>
    <lineage>
        <taxon>Eukaryota</taxon>
        <taxon>Fungi</taxon>
        <taxon>Dikarya</taxon>
        <taxon>Ascomycota</taxon>
        <taxon>Pezizomycotina</taxon>
        <taxon>Sordariomycetes</taxon>
        <taxon>Hypocreomycetidae</taxon>
        <taxon>Hypocreales</taxon>
        <taxon>Clavicipitaceae</taxon>
        <taxon>Metarhizium</taxon>
    </lineage>
</organism>
<dbReference type="AlphaFoldDB" id="A0A014N583"/>
<name>A0A014N583_9HYPO</name>
<dbReference type="HOGENOM" id="CLU_042686_0_0_1"/>
<feature type="region of interest" description="Disordered" evidence="1">
    <location>
        <begin position="274"/>
        <end position="295"/>
    </location>
</feature>
<dbReference type="EMBL" id="JELW01000139">
    <property type="protein sequence ID" value="EXU94843.1"/>
    <property type="molecule type" value="Genomic_DNA"/>
</dbReference>
<gene>
    <name evidence="2" type="ORF">X797_012072</name>
</gene>
<reference evidence="2 3" key="1">
    <citation type="submission" date="2014-02" db="EMBL/GenBank/DDBJ databases">
        <title>The genome sequence of the entomopathogenic fungus Metarhizium robertsii ARSEF 2575.</title>
        <authorList>
            <person name="Giuliano Garisto Donzelli B."/>
            <person name="Roe B.A."/>
            <person name="Macmil S.L."/>
            <person name="Krasnoff S.B."/>
            <person name="Gibson D.M."/>
        </authorList>
    </citation>
    <scope>NUCLEOTIDE SEQUENCE [LARGE SCALE GENOMIC DNA]</scope>
    <source>
        <strain evidence="2 3">ARSEF 2575</strain>
    </source>
</reference>
<comment type="caution">
    <text evidence="2">The sequence shown here is derived from an EMBL/GenBank/DDBJ whole genome shotgun (WGS) entry which is preliminary data.</text>
</comment>